<accession>A0A1H6FBR9</accession>
<evidence type="ECO:0008006" key="4">
    <source>
        <dbReference type="Google" id="ProtNLM"/>
    </source>
</evidence>
<dbReference type="Proteomes" id="UP000236724">
    <property type="component" value="Unassembled WGS sequence"/>
</dbReference>
<gene>
    <name evidence="2" type="ORF">MBHS_02307</name>
</gene>
<dbReference type="PANTHER" id="PTHR34301">
    <property type="entry name" value="DNA-BINDING PROTEIN-RELATED"/>
    <property type="match status" value="1"/>
</dbReference>
<dbReference type="RefSeq" id="WP_103920229.1">
    <property type="nucleotide sequence ID" value="NZ_FMSV02000492.1"/>
</dbReference>
<evidence type="ECO:0000256" key="1">
    <source>
        <dbReference type="SAM" id="MobiDB-lite"/>
    </source>
</evidence>
<dbReference type="Gene3D" id="3.40.50.300">
    <property type="entry name" value="P-loop containing nucleotide triphosphate hydrolases"/>
    <property type="match status" value="1"/>
</dbReference>
<dbReference type="SUPFAM" id="SSF52540">
    <property type="entry name" value="P-loop containing nucleoside triphosphate hydrolases"/>
    <property type="match status" value="1"/>
</dbReference>
<evidence type="ECO:0000313" key="2">
    <source>
        <dbReference type="EMBL" id="SEH06445.1"/>
    </source>
</evidence>
<dbReference type="AlphaFoldDB" id="A0A1H6FBR9"/>
<reference evidence="2 3" key="1">
    <citation type="submission" date="2016-10" db="EMBL/GenBank/DDBJ databases">
        <authorList>
            <person name="de Groot N.N."/>
        </authorList>
    </citation>
    <scope>NUCLEOTIDE SEQUENCE [LARGE SCALE GENOMIC DNA]</scope>
    <source>
        <strain evidence="2">MBHS1</strain>
    </source>
</reference>
<evidence type="ECO:0000313" key="3">
    <source>
        <dbReference type="Proteomes" id="UP000236724"/>
    </source>
</evidence>
<proteinExistence type="predicted"/>
<organism evidence="2 3">
    <name type="scientific">Candidatus Venteria ishoeyi</name>
    <dbReference type="NCBI Taxonomy" id="1899563"/>
    <lineage>
        <taxon>Bacteria</taxon>
        <taxon>Pseudomonadati</taxon>
        <taxon>Pseudomonadota</taxon>
        <taxon>Gammaproteobacteria</taxon>
        <taxon>Thiotrichales</taxon>
        <taxon>Thiotrichaceae</taxon>
        <taxon>Venteria</taxon>
    </lineage>
</organism>
<dbReference type="EMBL" id="FMSV02000492">
    <property type="protein sequence ID" value="SEH06445.1"/>
    <property type="molecule type" value="Genomic_DNA"/>
</dbReference>
<dbReference type="PANTHER" id="PTHR34301:SF8">
    <property type="entry name" value="ATPASE DOMAIN-CONTAINING PROTEIN"/>
    <property type="match status" value="1"/>
</dbReference>
<sequence length="403" mass="46066">MQNIVGQVPRGSNFYPRDNVINKIYRRLGSGSHVYIAAPRRVGKTAIMQHLADNPRAGYCFQYLTVESVETLGVYFKRLLESLRTMQGLADKSLSRLNTLWQRLEKIELAGVKLELRSGDSKGVAFFSELKQQLQNLETLDGQRLVLMLDEFPQTVENLRREHGNGEAEQFLQLNRELRQQCGKVQFIYTGSIGLQSIAEKLDASKEINDINIVEVPPLQDNEATDLLQRLFLHEKVICSPATTEHLLDKLAWLVPFHVQLAAQGLIDRYHDKELKGLRKADVDTVFADITNTRHSQYFEHYYSRLKKTLDEAELAFALPLLLHLAQAHSMPVWKPGMIISPRQQKPPRGLFMMKKPMKNGRMILPNTSCYSSPNNNTRWWKPISRTQKSTSKPVSNPCITLS</sequence>
<dbReference type="OrthoDB" id="7827977at2"/>
<protein>
    <recommendedName>
        <fullName evidence="4">Archaeal ATPase</fullName>
    </recommendedName>
</protein>
<feature type="region of interest" description="Disordered" evidence="1">
    <location>
        <begin position="383"/>
        <end position="403"/>
    </location>
</feature>
<keyword evidence="3" id="KW-1185">Reference proteome</keyword>
<name>A0A1H6FBR9_9GAMM</name>
<dbReference type="InterPro" id="IPR027417">
    <property type="entry name" value="P-loop_NTPase"/>
</dbReference>